<name>A0AAJ1VHR0_9FLAO</name>
<proteinExistence type="predicted"/>
<dbReference type="PROSITE" id="PS51257">
    <property type="entry name" value="PROKAR_LIPOPROTEIN"/>
    <property type="match status" value="1"/>
</dbReference>
<dbReference type="EMBL" id="JAUFQH010000013">
    <property type="protein sequence ID" value="MDN3620649.1"/>
    <property type="molecule type" value="Genomic_DNA"/>
</dbReference>
<dbReference type="Proteomes" id="UP001228636">
    <property type="component" value="Unassembled WGS sequence"/>
</dbReference>
<sequence length="185" mass="21546">MKNILFIILASLVFFSCSHQTEIHKHFNCKPTTFKDLEEVKDVKNLFSLELPKSWKTNLYYDDIQSSIYTADTTKQLTESLLLDVTFINKSINFDTSFKLEREQEDVSRSLINIKSEETTFLEKPSYYTVSKGKKGKFEYQVCHVFIKINDQNFILAKAEVYGDSLVNKRLCDALALMEKIKNIQ</sequence>
<organism evidence="1 2">
    <name type="scientific">Polaribacter sejongensis</name>
    <dbReference type="NCBI Taxonomy" id="985043"/>
    <lineage>
        <taxon>Bacteria</taxon>
        <taxon>Pseudomonadati</taxon>
        <taxon>Bacteroidota</taxon>
        <taxon>Flavobacteriia</taxon>
        <taxon>Flavobacteriales</taxon>
        <taxon>Flavobacteriaceae</taxon>
    </lineage>
</organism>
<dbReference type="AlphaFoldDB" id="A0AAJ1VHR0"/>
<dbReference type="RefSeq" id="WP_261973203.1">
    <property type="nucleotide sequence ID" value="NZ_CP103460.1"/>
</dbReference>
<evidence type="ECO:0000313" key="1">
    <source>
        <dbReference type="EMBL" id="MDN3620649.1"/>
    </source>
</evidence>
<evidence type="ECO:0000313" key="2">
    <source>
        <dbReference type="Proteomes" id="UP001228636"/>
    </source>
</evidence>
<evidence type="ECO:0008006" key="3">
    <source>
        <dbReference type="Google" id="ProtNLM"/>
    </source>
</evidence>
<accession>A0AAJ1VHR0</accession>
<gene>
    <name evidence="1" type="ORF">QWY81_14380</name>
</gene>
<reference evidence="1 2" key="1">
    <citation type="journal article" date="2014" name="Int. J. Syst. Evol. Microbiol.">
        <title>Complete genome sequence of Corynebacterium casei LMG S-19264T (=DSM 44701T), isolated from a smear-ripened cheese.</title>
        <authorList>
            <consortium name="US DOE Joint Genome Institute (JGI-PGF)"/>
            <person name="Walter F."/>
            <person name="Albersmeier A."/>
            <person name="Kalinowski J."/>
            <person name="Ruckert C."/>
        </authorList>
    </citation>
    <scope>NUCLEOTIDE SEQUENCE [LARGE SCALE GENOMIC DNA]</scope>
    <source>
        <strain evidence="1 2">CECT 8670</strain>
    </source>
</reference>
<comment type="caution">
    <text evidence="1">The sequence shown here is derived from an EMBL/GenBank/DDBJ whole genome shotgun (WGS) entry which is preliminary data.</text>
</comment>
<protein>
    <recommendedName>
        <fullName evidence="3">Lipoprotein</fullName>
    </recommendedName>
</protein>